<reference evidence="2 3" key="1">
    <citation type="submission" date="2019-08" db="EMBL/GenBank/DDBJ databases">
        <authorList>
            <person name="Peeters C."/>
        </authorList>
    </citation>
    <scope>NUCLEOTIDE SEQUENCE [LARGE SCALE GENOMIC DNA]</scope>
    <source>
        <strain evidence="2 3">LMG 31109</strain>
    </source>
</reference>
<protein>
    <submittedName>
        <fullName evidence="2">ATPase</fullName>
    </submittedName>
</protein>
<dbReference type="SUPFAM" id="SSF52540">
    <property type="entry name" value="P-loop containing nucleoside triphosphate hydrolases"/>
    <property type="match status" value="1"/>
</dbReference>
<feature type="coiled-coil region" evidence="1">
    <location>
        <begin position="591"/>
        <end position="649"/>
    </location>
</feature>
<evidence type="ECO:0000313" key="2">
    <source>
        <dbReference type="EMBL" id="VVD82370.1"/>
    </source>
</evidence>
<sequence>MKYPGSNWWSFDFHNHTPASSDYDAGERTALTARDWLLAYMRSGVDCVAVTDHNSGGWIDSLKQELEAMASEQPPHANFRKIHLFPGAELTSSEGLHILAVYGPEEGAAKIHGLLTLAQYNNDINNAHGICNVGASVICDYIHQTGGVAILAHAEEINGIFHGSVDTSTGNFTPTRPDRSIEQILEKADAIEIHDEHSRAAQYFADKVKGRAIVDGSDAHRTNKAGARRVWLKMAQPSIEGLKLALLDPTSSLLRAQEKPAAPLHRIVSLRIEQLHLRRQPLEIVFSPWFNAVIGGRGSGKSTLLEALRLAIAREVDILELGTAQESDVVRAFQRFRTPGGARGNSGMVRQDTTLVATVEKYDPSTNINETYSFTWKPAGFQAQRLDAGVWKDTGLSVEQAAKFFPVKVFSQKQIFELAERPSALLTYIDRAPEVGFQAWKERYEDLCRFLRELRGKERVLLQSIEKKAELETEFREVSRKTLAYQQSNVAGQVKVYRDNQQAQKEINDFIEVIFTPIRKLNEALEQDNPYAKSRLGNIALQVPDPSDIQQEAAKVTIELHAKYQAVRQIIAEMQQLVAGLQESQPVVDYLQETERAIAAYRDEVARLRDQGIGTAQEAEAAFKRKQELETALAEIAVQQTQLLTLQKQIFAAYARLKLHRRKLTRLRRKFVNDVLVSNPNLRITIDEQADVDQSKDEFRSILRLQDGTFVDDVLSMDEATGQKTGLLGKLVADGLHDPTHKRVTSLKAGILERNRDILGHALHGRLVTAISRLSPDDCDTLLEWFPQDFVKVEFRRNQNENFQSLERASAGQKTSSVLSFLLSHGNEPLLLDQPEDDLDNALVSELVVNQIRNNKSRRQMIIVTHNPNIVVNGDAELVLPMVFAAGQIQQNDAGGLQERAVRERICNIMEGGRDAFRQRYKRILEDLDASV</sequence>
<evidence type="ECO:0000256" key="1">
    <source>
        <dbReference type="SAM" id="Coils"/>
    </source>
</evidence>
<dbReference type="InterPro" id="IPR027417">
    <property type="entry name" value="P-loop_NTPase"/>
</dbReference>
<name>A0A5E4T2P4_9BURK</name>
<dbReference type="PANTHER" id="PTHR42924">
    <property type="entry name" value="EXONUCLEASE"/>
    <property type="match status" value="1"/>
</dbReference>
<keyword evidence="3" id="KW-1185">Reference proteome</keyword>
<dbReference type="NCBIfam" id="NF045780">
    <property type="entry name" value="TrlF_fam_ATP"/>
    <property type="match status" value="1"/>
</dbReference>
<dbReference type="AlphaFoldDB" id="A0A5E4T2P4"/>
<dbReference type="Gene3D" id="3.40.50.300">
    <property type="entry name" value="P-loop containing nucleotide triphosphate hydrolases"/>
    <property type="match status" value="2"/>
</dbReference>
<dbReference type="InterPro" id="IPR016195">
    <property type="entry name" value="Pol/histidinol_Pase-like"/>
</dbReference>
<proteinExistence type="predicted"/>
<dbReference type="Proteomes" id="UP000367825">
    <property type="component" value="Unassembled WGS sequence"/>
</dbReference>
<gene>
    <name evidence="2" type="ORF">PNO31109_01166</name>
</gene>
<organism evidence="2 3">
    <name type="scientific">Pandoraea nosoerga</name>
    <dbReference type="NCBI Taxonomy" id="2508296"/>
    <lineage>
        <taxon>Bacteria</taxon>
        <taxon>Pseudomonadati</taxon>
        <taxon>Pseudomonadota</taxon>
        <taxon>Betaproteobacteria</taxon>
        <taxon>Burkholderiales</taxon>
        <taxon>Burkholderiaceae</taxon>
        <taxon>Pandoraea</taxon>
    </lineage>
</organism>
<dbReference type="RefSeq" id="WP_150554673.1">
    <property type="nucleotide sequence ID" value="NZ_CABPSC010000003.1"/>
</dbReference>
<accession>A0A5E4T2P4</accession>
<dbReference type="GO" id="GO:0004534">
    <property type="term" value="F:5'-3' RNA exonuclease activity"/>
    <property type="evidence" value="ECO:0007669"/>
    <property type="project" value="TreeGrafter"/>
</dbReference>
<keyword evidence="1" id="KW-0175">Coiled coil</keyword>
<dbReference type="OrthoDB" id="9791620at2"/>
<dbReference type="Gene3D" id="3.20.20.140">
    <property type="entry name" value="Metal-dependent hydrolases"/>
    <property type="match status" value="1"/>
</dbReference>
<dbReference type="InterPro" id="IPR052018">
    <property type="entry name" value="PHP_domain"/>
</dbReference>
<dbReference type="EMBL" id="CABPSC010000003">
    <property type="protein sequence ID" value="VVD82370.1"/>
    <property type="molecule type" value="Genomic_DNA"/>
</dbReference>
<dbReference type="GO" id="GO:0035312">
    <property type="term" value="F:5'-3' DNA exonuclease activity"/>
    <property type="evidence" value="ECO:0007669"/>
    <property type="project" value="TreeGrafter"/>
</dbReference>
<dbReference type="SUPFAM" id="SSF89550">
    <property type="entry name" value="PHP domain-like"/>
    <property type="match status" value="1"/>
</dbReference>
<evidence type="ECO:0000313" key="3">
    <source>
        <dbReference type="Proteomes" id="UP000367825"/>
    </source>
</evidence>
<dbReference type="PANTHER" id="PTHR42924:SF3">
    <property type="entry name" value="POLYMERASE_HISTIDINOL PHOSPHATASE N-TERMINAL DOMAIN-CONTAINING PROTEIN"/>
    <property type="match status" value="1"/>
</dbReference>
<dbReference type="InterPro" id="IPR054787">
    <property type="entry name" value="TrlF_ATPase"/>
</dbReference>